<dbReference type="GO" id="GO:0000339">
    <property type="term" value="F:RNA cap binding"/>
    <property type="evidence" value="ECO:0007669"/>
    <property type="project" value="InterPro"/>
</dbReference>
<evidence type="ECO:0000256" key="1">
    <source>
        <dbReference type="ARBA" id="ARBA00022884"/>
    </source>
</evidence>
<evidence type="ECO:0000256" key="2">
    <source>
        <dbReference type="PROSITE-ProRule" id="PRU00332"/>
    </source>
</evidence>
<dbReference type="InterPro" id="IPR006630">
    <property type="entry name" value="La_HTH"/>
</dbReference>
<feature type="compositionally biased region" description="Low complexity" evidence="3">
    <location>
        <begin position="525"/>
        <end position="534"/>
    </location>
</feature>
<feature type="compositionally biased region" description="Polar residues" evidence="3">
    <location>
        <begin position="280"/>
        <end position="292"/>
    </location>
</feature>
<dbReference type="Gene3D" id="1.10.10.10">
    <property type="entry name" value="Winged helix-like DNA-binding domain superfamily/Winged helix DNA-binding domain"/>
    <property type="match status" value="1"/>
</dbReference>
<dbReference type="FunFam" id="1.10.10.10:FF:000131">
    <property type="entry name" value="la-related protein 1B isoform X2"/>
    <property type="match status" value="1"/>
</dbReference>
<evidence type="ECO:0000256" key="3">
    <source>
        <dbReference type="SAM" id="MobiDB-lite"/>
    </source>
</evidence>
<dbReference type="RefSeq" id="XP_024381652.1">
    <property type="nucleotide sequence ID" value="XM_024525884.2"/>
</dbReference>
<dbReference type="AlphaFoldDB" id="A0A7I4EAB6"/>
<feature type="region of interest" description="Disordered" evidence="3">
    <location>
        <begin position="197"/>
        <end position="353"/>
    </location>
</feature>
<evidence type="ECO:0000313" key="5">
    <source>
        <dbReference type="EnsemblPlants" id="Pp3c7_8450V3.2"/>
    </source>
</evidence>
<dbReference type="PROSITE" id="PS50961">
    <property type="entry name" value="HTH_LA"/>
    <property type="match status" value="1"/>
</dbReference>
<dbReference type="OMA" id="PTVWPIS"/>
<accession>A0A7I4EAB6</accession>
<dbReference type="CDD" id="cd07323">
    <property type="entry name" value="LAM"/>
    <property type="match status" value="1"/>
</dbReference>
<feature type="compositionally biased region" description="Low complexity" evidence="3">
    <location>
        <begin position="43"/>
        <end position="64"/>
    </location>
</feature>
<dbReference type="FunCoup" id="A0A7I4EAB6">
    <property type="interactions" value="2803"/>
</dbReference>
<feature type="compositionally biased region" description="Polar residues" evidence="3">
    <location>
        <begin position="259"/>
        <end position="270"/>
    </location>
</feature>
<dbReference type="SMART" id="SM00715">
    <property type="entry name" value="LA"/>
    <property type="match status" value="1"/>
</dbReference>
<gene>
    <name evidence="5" type="primary">LOC112285217</name>
</gene>
<dbReference type="Gramene" id="Pp3c7_8450V3.2">
    <property type="protein sequence ID" value="Pp3c7_8450V3.2"/>
    <property type="gene ID" value="Pp3c7_8450"/>
</dbReference>
<dbReference type="InterPro" id="IPR045180">
    <property type="entry name" value="La_dom_prot"/>
</dbReference>
<evidence type="ECO:0000259" key="4">
    <source>
        <dbReference type="PROSITE" id="PS50961"/>
    </source>
</evidence>
<proteinExistence type="predicted"/>
<reference evidence="5" key="3">
    <citation type="submission" date="2020-12" db="UniProtKB">
        <authorList>
            <consortium name="EnsemblPlants"/>
        </authorList>
    </citation>
    <scope>IDENTIFICATION</scope>
</reference>
<feature type="region of interest" description="Disordered" evidence="3">
    <location>
        <begin position="1112"/>
        <end position="1142"/>
    </location>
</feature>
<dbReference type="OrthoDB" id="340227at2759"/>
<feature type="region of interest" description="Disordered" evidence="3">
    <location>
        <begin position="517"/>
        <end position="583"/>
    </location>
</feature>
<feature type="compositionally biased region" description="Basic and acidic residues" evidence="3">
    <location>
        <begin position="1112"/>
        <end position="1124"/>
    </location>
</feature>
<feature type="domain" description="HTH La-type RNA-binding" evidence="4">
    <location>
        <begin position="403"/>
        <end position="492"/>
    </location>
</feature>
<feature type="compositionally biased region" description="Polar residues" evidence="3">
    <location>
        <begin position="871"/>
        <end position="891"/>
    </location>
</feature>
<evidence type="ECO:0000313" key="6">
    <source>
        <dbReference type="Proteomes" id="UP000006727"/>
    </source>
</evidence>
<keyword evidence="1 2" id="KW-0694">RNA-binding</keyword>
<feature type="compositionally biased region" description="Low complexity" evidence="3">
    <location>
        <begin position="8"/>
        <end position="28"/>
    </location>
</feature>
<dbReference type="EnsemblPlants" id="Pp3c7_8450V3.3">
    <property type="protein sequence ID" value="Pp3c7_8450V3.3"/>
    <property type="gene ID" value="Pp3c7_8450"/>
</dbReference>
<feature type="region of interest" description="Disordered" evidence="3">
    <location>
        <begin position="663"/>
        <end position="756"/>
    </location>
</feature>
<dbReference type="Proteomes" id="UP000006727">
    <property type="component" value="Chromosome 7"/>
</dbReference>
<dbReference type="Pfam" id="PF21071">
    <property type="entry name" value="LARP1_HEAT"/>
    <property type="match status" value="1"/>
</dbReference>
<organism evidence="5 6">
    <name type="scientific">Physcomitrium patens</name>
    <name type="common">Spreading-leaved earth moss</name>
    <name type="synonym">Physcomitrella patens</name>
    <dbReference type="NCBI Taxonomy" id="3218"/>
    <lineage>
        <taxon>Eukaryota</taxon>
        <taxon>Viridiplantae</taxon>
        <taxon>Streptophyta</taxon>
        <taxon>Embryophyta</taxon>
        <taxon>Bryophyta</taxon>
        <taxon>Bryophytina</taxon>
        <taxon>Bryopsida</taxon>
        <taxon>Funariidae</taxon>
        <taxon>Funariales</taxon>
        <taxon>Funariaceae</taxon>
        <taxon>Physcomitrium</taxon>
    </lineage>
</organism>
<feature type="region of interest" description="Disordered" evidence="3">
    <location>
        <begin position="1"/>
        <end position="76"/>
    </location>
</feature>
<dbReference type="SMART" id="SM00684">
    <property type="entry name" value="DM15"/>
    <property type="match status" value="3"/>
</dbReference>
<dbReference type="EnsemblPlants" id="Pp3c7_8450V3.2">
    <property type="protein sequence ID" value="Pp3c7_8450V3.2"/>
    <property type="gene ID" value="Pp3c7_8450"/>
</dbReference>
<feature type="compositionally biased region" description="Low complexity" evidence="3">
    <location>
        <begin position="101"/>
        <end position="117"/>
    </location>
</feature>
<dbReference type="InterPro" id="IPR036390">
    <property type="entry name" value="WH_DNA-bd_sf"/>
</dbReference>
<feature type="region of interest" description="Disordered" evidence="3">
    <location>
        <begin position="817"/>
        <end position="891"/>
    </location>
</feature>
<dbReference type="GO" id="GO:0003723">
    <property type="term" value="F:RNA binding"/>
    <property type="evidence" value="ECO:0000318"/>
    <property type="project" value="GO_Central"/>
</dbReference>
<feature type="compositionally biased region" description="Polar residues" evidence="3">
    <location>
        <begin position="201"/>
        <end position="223"/>
    </location>
</feature>
<dbReference type="EMBL" id="ABEU02000007">
    <property type="status" value="NOT_ANNOTATED_CDS"/>
    <property type="molecule type" value="Genomic_DNA"/>
</dbReference>
<name>A0A7I4EAB6_PHYPA</name>
<dbReference type="PANTHER" id="PTHR22792">
    <property type="entry name" value="LUPUS LA PROTEIN-RELATED"/>
    <property type="match status" value="1"/>
</dbReference>
<protein>
    <recommendedName>
        <fullName evidence="4">HTH La-type RNA-binding domain-containing protein</fullName>
    </recommendedName>
</protein>
<dbReference type="PANTHER" id="PTHR22792:SF132">
    <property type="entry name" value="LA-RELATED PROTEIN 1"/>
    <property type="match status" value="1"/>
</dbReference>
<reference evidence="5 6" key="1">
    <citation type="journal article" date="2008" name="Science">
        <title>The Physcomitrella genome reveals evolutionary insights into the conquest of land by plants.</title>
        <authorList>
            <person name="Rensing S."/>
            <person name="Lang D."/>
            <person name="Zimmer A."/>
            <person name="Terry A."/>
            <person name="Salamov A."/>
            <person name="Shapiro H."/>
            <person name="Nishiyama T."/>
            <person name="Perroud P.-F."/>
            <person name="Lindquist E."/>
            <person name="Kamisugi Y."/>
            <person name="Tanahashi T."/>
            <person name="Sakakibara K."/>
            <person name="Fujita T."/>
            <person name="Oishi K."/>
            <person name="Shin-I T."/>
            <person name="Kuroki Y."/>
            <person name="Toyoda A."/>
            <person name="Suzuki Y."/>
            <person name="Hashimoto A."/>
            <person name="Yamaguchi K."/>
            <person name="Sugano A."/>
            <person name="Kohara Y."/>
            <person name="Fujiyama A."/>
            <person name="Anterola A."/>
            <person name="Aoki S."/>
            <person name="Ashton N."/>
            <person name="Barbazuk W.B."/>
            <person name="Barker E."/>
            <person name="Bennetzen J."/>
            <person name="Bezanilla M."/>
            <person name="Blankenship R."/>
            <person name="Cho S.H."/>
            <person name="Dutcher S."/>
            <person name="Estelle M."/>
            <person name="Fawcett J.A."/>
            <person name="Gundlach H."/>
            <person name="Hanada K."/>
            <person name="Heyl A."/>
            <person name="Hicks K.A."/>
            <person name="Hugh J."/>
            <person name="Lohr M."/>
            <person name="Mayer K."/>
            <person name="Melkozernov A."/>
            <person name="Murata T."/>
            <person name="Nelson D."/>
            <person name="Pils B."/>
            <person name="Prigge M."/>
            <person name="Reiss B."/>
            <person name="Renner T."/>
            <person name="Rombauts S."/>
            <person name="Rushton P."/>
            <person name="Sanderfoot A."/>
            <person name="Schween G."/>
            <person name="Shiu S.-H."/>
            <person name="Stueber K."/>
            <person name="Theodoulou F.L."/>
            <person name="Tu H."/>
            <person name="Van de Peer Y."/>
            <person name="Verrier P.J."/>
            <person name="Waters E."/>
            <person name="Wood A."/>
            <person name="Yang L."/>
            <person name="Cove D."/>
            <person name="Cuming A."/>
            <person name="Hasebe M."/>
            <person name="Lucas S."/>
            <person name="Mishler D.B."/>
            <person name="Reski R."/>
            <person name="Grigoriev I."/>
            <person name="Quatrano R.S."/>
            <person name="Boore J.L."/>
        </authorList>
    </citation>
    <scope>NUCLEOTIDE SEQUENCE [LARGE SCALE GENOMIC DNA]</scope>
    <source>
        <strain evidence="5 6">cv. Gransden 2004</strain>
    </source>
</reference>
<feature type="region of interest" description="Disordered" evidence="3">
    <location>
        <begin position="101"/>
        <end position="161"/>
    </location>
</feature>
<dbReference type="InterPro" id="IPR036388">
    <property type="entry name" value="WH-like_DNA-bd_sf"/>
</dbReference>
<dbReference type="Pfam" id="PF05383">
    <property type="entry name" value="La"/>
    <property type="match status" value="1"/>
</dbReference>
<feature type="compositionally biased region" description="Basic and acidic residues" evidence="3">
    <location>
        <begin position="118"/>
        <end position="136"/>
    </location>
</feature>
<feature type="compositionally biased region" description="Low complexity" evidence="3">
    <location>
        <begin position="140"/>
        <end position="150"/>
    </location>
</feature>
<dbReference type="InterPro" id="IPR006607">
    <property type="entry name" value="DM15"/>
</dbReference>
<dbReference type="GO" id="GO:0005737">
    <property type="term" value="C:cytoplasm"/>
    <property type="evidence" value="ECO:0007669"/>
    <property type="project" value="UniProtKB-ARBA"/>
</dbReference>
<keyword evidence="6" id="KW-1185">Reference proteome</keyword>
<dbReference type="Gramene" id="Pp3c7_8450V3.3">
    <property type="protein sequence ID" value="Pp3c7_8450V3.3"/>
    <property type="gene ID" value="Pp3c7_8450"/>
</dbReference>
<sequence length="1142" mass="121862">MAVVSDTAPVPSAAAAAQPAPGNNASAGVAKSAWSQVVRGEVAPAAAADAMPNGGSSSSGSSRSETVPAAVESSSVTASKFNSEMFGRGVQCPVEEVSASVAPIPSSSRTMEEISSSKIEKHSKGEQKQTEVDTLKGEPGQSSVTVVASGGSSGGDVLKPAKPAWKSASSTLGKNPATGPVMGAVAWPALGDAKPSKAALSEQSLKNSTAGVPSGNSTSQQAVSGVRRGPTTTNVDPGTAQGMKPKGNRKPHHVDHFSQRTGSGKPSSSLDVAASEEAGVTTNVESSALTNGSGAGAKNVHGNGGGNEKNRGQYWRGQDNYGFGGAARPRSRDQGRSNNHNWNNQRGFRMNNGPSVSLRGGSRNYNNRGAVNNNNLHDFGNTPGSSSAGPVFFPTGASGGAGQSSAPPLRAMLVKQIEYYFSMDNLCKDIFLRSKMDSDGFIPINVIANFNRVRQLTEDASLILDALQNSSLVEVKGDKLRKRDDWATWLLPPASSQFTSAAVTTVDSVKGDALNSEFPQQVLPKTTNKNATETKTGDDSLDITEKPPGSSTEKSEGVAAGEKSSKDTSKSSTAFEGSPLPAERVGRVCGFPPPPVGLATVIDVGASVENNVVHTASGIGLGVSSIDLNTGSEEKAVTKQMKSKKLESKDSDGQCMAKTDGQIANAGSMSDPEHVDHPGDWLTHTGKRRASSNKRPPTSRLAGGLSAAFTAKENPDEDTFQLDEELETSDRPNLKSHQPSSKSVHDEEEEEADINDRDLQRLIIVTQSKKMVGKVGERKVPEARDQGPKIIPDDLVSVINDGLYFYEQELLSGKAKPRTAVPPVKGAAGESSRPSSFGETTGRFHGGGSVGVTGSDGPLRPPRGQMRSARGSFQQRLFPSSRSRLTAESPPSDSVGFFFGLTPPDNHSMSLSSSYGSTRMGSSPYGTSPGGSFMPGSSPPVGSVPKSFPHFQHPSHALLEDNGFKQQKYAKYYKRCLVERKRVGIGCSEEMNTLFRFWSYFLRTNFNTSMYQEFIKLAEEDAAAKYNYGMECLFRFYSYGLEQKFRQDMYEDFERLTLDTYKKGNLYGLEKYWAFHHYRKDKSKKEVPKHPELERLLSEEFSTMADFRKAKERLAQEAKEKESNSVEDSSSENGPIAAPVSS</sequence>
<dbReference type="SUPFAM" id="SSF46785">
    <property type="entry name" value="Winged helix' DNA-binding domain"/>
    <property type="match status" value="1"/>
</dbReference>
<dbReference type="GeneID" id="112285217"/>
<feature type="compositionally biased region" description="Polar residues" evidence="3">
    <location>
        <begin position="336"/>
        <end position="346"/>
    </location>
</feature>
<dbReference type="GO" id="GO:0048255">
    <property type="term" value="P:mRNA stabilization"/>
    <property type="evidence" value="ECO:0007669"/>
    <property type="project" value="InterPro"/>
</dbReference>
<feature type="compositionally biased region" description="Acidic residues" evidence="3">
    <location>
        <begin position="715"/>
        <end position="727"/>
    </location>
</feature>
<reference evidence="5 6" key="2">
    <citation type="journal article" date="2018" name="Plant J.">
        <title>The Physcomitrella patens chromosome-scale assembly reveals moss genome structure and evolution.</title>
        <authorList>
            <person name="Lang D."/>
            <person name="Ullrich K.K."/>
            <person name="Murat F."/>
            <person name="Fuchs J."/>
            <person name="Jenkins J."/>
            <person name="Haas F.B."/>
            <person name="Piednoel M."/>
            <person name="Gundlach H."/>
            <person name="Van Bel M."/>
            <person name="Meyberg R."/>
            <person name="Vives C."/>
            <person name="Morata J."/>
            <person name="Symeonidi A."/>
            <person name="Hiss M."/>
            <person name="Muchero W."/>
            <person name="Kamisugi Y."/>
            <person name="Saleh O."/>
            <person name="Blanc G."/>
            <person name="Decker E.L."/>
            <person name="van Gessel N."/>
            <person name="Grimwood J."/>
            <person name="Hayes R.D."/>
            <person name="Graham S.W."/>
            <person name="Gunter L.E."/>
            <person name="McDaniel S.F."/>
            <person name="Hoernstein S.N.W."/>
            <person name="Larsson A."/>
            <person name="Li F.W."/>
            <person name="Perroud P.F."/>
            <person name="Phillips J."/>
            <person name="Ranjan P."/>
            <person name="Rokshar D.S."/>
            <person name="Rothfels C.J."/>
            <person name="Schneider L."/>
            <person name="Shu S."/>
            <person name="Stevenson D.W."/>
            <person name="Thummler F."/>
            <person name="Tillich M."/>
            <person name="Villarreal Aguilar J.C."/>
            <person name="Widiez T."/>
            <person name="Wong G.K."/>
            <person name="Wymore A."/>
            <person name="Zhang Y."/>
            <person name="Zimmer A.D."/>
            <person name="Quatrano R.S."/>
            <person name="Mayer K.F.X."/>
            <person name="Goodstein D."/>
            <person name="Casacuberta J.M."/>
            <person name="Vandepoele K."/>
            <person name="Reski R."/>
            <person name="Cuming A.C."/>
            <person name="Tuskan G.A."/>
            <person name="Maumus F."/>
            <person name="Salse J."/>
            <person name="Schmutz J."/>
            <person name="Rensing S.A."/>
        </authorList>
    </citation>
    <scope>NUCLEOTIDE SEQUENCE [LARGE SCALE GENOMIC DNA]</scope>
    <source>
        <strain evidence="5 6">cv. Gransden 2004</strain>
    </source>
</reference>
<dbReference type="KEGG" id="ppp:112285217"/>